<dbReference type="PANTHER" id="PTHR23139">
    <property type="entry name" value="RNA-BINDING PROTEIN"/>
    <property type="match status" value="1"/>
</dbReference>
<evidence type="ECO:0000256" key="3">
    <source>
        <dbReference type="ARBA" id="ARBA00023187"/>
    </source>
</evidence>
<feature type="domain" description="RRM" evidence="6">
    <location>
        <begin position="26"/>
        <end position="103"/>
    </location>
</feature>
<evidence type="ECO:0000256" key="4">
    <source>
        <dbReference type="PROSITE-ProRule" id="PRU00176"/>
    </source>
</evidence>
<dbReference type="AlphaFoldDB" id="A0AAW1XJS6"/>
<dbReference type="InterPro" id="IPR012677">
    <property type="entry name" value="Nucleotide-bd_a/b_plait_sf"/>
</dbReference>
<sequence>MYSSQAASSLQTKQGSAGGGGIEGPDRIFVDGMPYYFTEAQFKEVLEAFGPLRSFEPVEDRETGNSKAAFCVYHNVSVTDIACTALNGIQMGERTLTVRRANHGEFAHSSSQRATARGDTTTSCLAFGACGGADASGGLSFSSGVSASWRLGASAGYVASSPGYSPGAAPGQRSAAVGAFETPAMVRMVEKSQNSNQSGH</sequence>
<evidence type="ECO:0000256" key="5">
    <source>
        <dbReference type="SAM" id="MobiDB-lite"/>
    </source>
</evidence>
<dbReference type="CDD" id="cd12231">
    <property type="entry name" value="RRM2_U2AF65"/>
    <property type="match status" value="1"/>
</dbReference>
<dbReference type="InterPro" id="IPR035979">
    <property type="entry name" value="RBD_domain_sf"/>
</dbReference>
<evidence type="ECO:0000256" key="2">
    <source>
        <dbReference type="ARBA" id="ARBA00022884"/>
    </source>
</evidence>
<dbReference type="InterPro" id="IPR000504">
    <property type="entry name" value="RRM_dom"/>
</dbReference>
<dbReference type="SUPFAM" id="SSF54928">
    <property type="entry name" value="RNA-binding domain, RBD"/>
    <property type="match status" value="1"/>
</dbReference>
<dbReference type="GO" id="GO:0006397">
    <property type="term" value="P:mRNA processing"/>
    <property type="evidence" value="ECO:0007669"/>
    <property type="project" value="UniProtKB-KW"/>
</dbReference>
<evidence type="ECO:0000259" key="6">
    <source>
        <dbReference type="PROSITE" id="PS50102"/>
    </source>
</evidence>
<dbReference type="Proteomes" id="UP001457282">
    <property type="component" value="Unassembled WGS sequence"/>
</dbReference>
<evidence type="ECO:0000313" key="8">
    <source>
        <dbReference type="Proteomes" id="UP001457282"/>
    </source>
</evidence>
<dbReference type="Gene3D" id="3.30.70.330">
    <property type="match status" value="2"/>
</dbReference>
<dbReference type="GO" id="GO:0008380">
    <property type="term" value="P:RNA splicing"/>
    <property type="evidence" value="ECO:0007669"/>
    <property type="project" value="UniProtKB-KW"/>
</dbReference>
<evidence type="ECO:0000313" key="7">
    <source>
        <dbReference type="EMBL" id="KAK9937070.1"/>
    </source>
</evidence>
<keyword evidence="2 4" id="KW-0694">RNA-binding</keyword>
<organism evidence="7 8">
    <name type="scientific">Rubus argutus</name>
    <name type="common">Southern blackberry</name>
    <dbReference type="NCBI Taxonomy" id="59490"/>
    <lineage>
        <taxon>Eukaryota</taxon>
        <taxon>Viridiplantae</taxon>
        <taxon>Streptophyta</taxon>
        <taxon>Embryophyta</taxon>
        <taxon>Tracheophyta</taxon>
        <taxon>Spermatophyta</taxon>
        <taxon>Magnoliopsida</taxon>
        <taxon>eudicotyledons</taxon>
        <taxon>Gunneridae</taxon>
        <taxon>Pentapetalae</taxon>
        <taxon>rosids</taxon>
        <taxon>fabids</taxon>
        <taxon>Rosales</taxon>
        <taxon>Rosaceae</taxon>
        <taxon>Rosoideae</taxon>
        <taxon>Rosoideae incertae sedis</taxon>
        <taxon>Rubus</taxon>
    </lineage>
</organism>
<comment type="caution">
    <text evidence="7">The sequence shown here is derived from an EMBL/GenBank/DDBJ whole genome shotgun (WGS) entry which is preliminary data.</text>
</comment>
<feature type="compositionally biased region" description="Polar residues" evidence="5">
    <location>
        <begin position="1"/>
        <end position="15"/>
    </location>
</feature>
<name>A0AAW1XJS6_RUBAR</name>
<dbReference type="Pfam" id="PF00076">
    <property type="entry name" value="RRM_1"/>
    <property type="match status" value="1"/>
</dbReference>
<proteinExistence type="predicted"/>
<protein>
    <recommendedName>
        <fullName evidence="6">RRM domain-containing protein</fullName>
    </recommendedName>
</protein>
<reference evidence="7 8" key="1">
    <citation type="journal article" date="2023" name="G3 (Bethesda)">
        <title>A chromosome-length genome assembly and annotation of blackberry (Rubus argutus, cv. 'Hillquist').</title>
        <authorList>
            <person name="Bruna T."/>
            <person name="Aryal R."/>
            <person name="Dudchenko O."/>
            <person name="Sargent D.J."/>
            <person name="Mead D."/>
            <person name="Buti M."/>
            <person name="Cavallini A."/>
            <person name="Hytonen T."/>
            <person name="Andres J."/>
            <person name="Pham M."/>
            <person name="Weisz D."/>
            <person name="Mascagni F."/>
            <person name="Usai G."/>
            <person name="Natali L."/>
            <person name="Bassil N."/>
            <person name="Fernandez G.E."/>
            <person name="Lomsadze A."/>
            <person name="Armour M."/>
            <person name="Olukolu B."/>
            <person name="Poorten T."/>
            <person name="Britton C."/>
            <person name="Davik J."/>
            <person name="Ashrafi H."/>
            <person name="Aiden E.L."/>
            <person name="Borodovsky M."/>
            <person name="Worthington M."/>
        </authorList>
    </citation>
    <scope>NUCLEOTIDE SEQUENCE [LARGE SCALE GENOMIC DNA]</scope>
    <source>
        <strain evidence="7">PI 553951</strain>
    </source>
</reference>
<accession>A0AAW1XJS6</accession>
<feature type="region of interest" description="Disordered" evidence="5">
    <location>
        <begin position="1"/>
        <end position="23"/>
    </location>
</feature>
<evidence type="ECO:0000256" key="1">
    <source>
        <dbReference type="ARBA" id="ARBA00022664"/>
    </source>
</evidence>
<gene>
    <name evidence="7" type="ORF">M0R45_013887</name>
</gene>
<keyword evidence="3" id="KW-0508">mRNA splicing</keyword>
<dbReference type="GO" id="GO:0003723">
    <property type="term" value="F:RNA binding"/>
    <property type="evidence" value="ECO:0007669"/>
    <property type="project" value="UniProtKB-UniRule"/>
</dbReference>
<dbReference type="SMART" id="SM00360">
    <property type="entry name" value="RRM"/>
    <property type="match status" value="1"/>
</dbReference>
<dbReference type="PROSITE" id="PS50102">
    <property type="entry name" value="RRM"/>
    <property type="match status" value="1"/>
</dbReference>
<dbReference type="EMBL" id="JBEDUW010000003">
    <property type="protein sequence ID" value="KAK9937070.1"/>
    <property type="molecule type" value="Genomic_DNA"/>
</dbReference>
<keyword evidence="8" id="KW-1185">Reference proteome</keyword>
<keyword evidence="1" id="KW-0507">mRNA processing</keyword>